<name>A0A1G7WP60_ANETH</name>
<sequence length="119" mass="14470">MLEKKKQKRLDFVKYLNDDYTIVIARHPRFHWMSHTESNYVYFLYITRTQNRFIDEKTAAVARYNILCFQQIYSSYSCLMKSLYAVISEYLLDANKILEVFLLCEKLREQYGEQQVLRD</sequence>
<gene>
    <name evidence="1" type="ORF">SAMN04489735_100237</name>
</gene>
<reference evidence="1 2" key="1">
    <citation type="submission" date="2016-10" db="EMBL/GenBank/DDBJ databases">
        <authorList>
            <person name="de Groot N.N."/>
        </authorList>
    </citation>
    <scope>NUCLEOTIDE SEQUENCE [LARGE SCALE GENOMIC DNA]</scope>
    <source>
        <strain evidence="1 2">L 420-91</strain>
    </source>
</reference>
<organism evidence="1 2">
    <name type="scientific">Aneurinibacillus thermoaerophilus</name>
    <dbReference type="NCBI Taxonomy" id="143495"/>
    <lineage>
        <taxon>Bacteria</taxon>
        <taxon>Bacillati</taxon>
        <taxon>Bacillota</taxon>
        <taxon>Bacilli</taxon>
        <taxon>Bacillales</taxon>
        <taxon>Paenibacillaceae</taxon>
        <taxon>Aneurinibacillus group</taxon>
        <taxon>Aneurinibacillus</taxon>
    </lineage>
</organism>
<protein>
    <submittedName>
        <fullName evidence="1">Uncharacterized protein</fullName>
    </submittedName>
</protein>
<evidence type="ECO:0000313" key="1">
    <source>
        <dbReference type="EMBL" id="SDG73674.1"/>
    </source>
</evidence>
<proteinExistence type="predicted"/>
<dbReference type="EMBL" id="FNDE01000002">
    <property type="protein sequence ID" value="SDG73674.1"/>
    <property type="molecule type" value="Genomic_DNA"/>
</dbReference>
<dbReference type="AlphaFoldDB" id="A0A1G7WP60"/>
<accession>A0A1G7WP60</accession>
<dbReference type="Proteomes" id="UP000198956">
    <property type="component" value="Unassembled WGS sequence"/>
</dbReference>
<evidence type="ECO:0000313" key="2">
    <source>
        <dbReference type="Proteomes" id="UP000198956"/>
    </source>
</evidence>